<reference evidence="2 3" key="1">
    <citation type="submission" date="2016-01" db="EMBL/GenBank/DDBJ databases">
        <authorList>
            <person name="Peeters C."/>
        </authorList>
    </citation>
    <scope>NUCLEOTIDE SEQUENCE [LARGE SCALE GENOMIC DNA]</scope>
    <source>
        <strain evidence="2">LMG 29315</strain>
    </source>
</reference>
<sequence length="696" mass="75964">MVASQTPQVLEERLLSASTGKGNLGIVRPTKPISFATLEAFVSKPMQNPVPHSDFMALGKAERNEAKQRDPFIAWGAFDGDKRTRDALKYSSAVVLDFDDDTVELYAALERGAVLAPFDYVAHTTRSHTPDAPRLRIIVPSGRDMAREERLAVTPDIASFFGAKLDPGSAQAERAMYVPVQNQGAEYKSWAHRGGGYFNPDYYLVSPSSEVVTPTEAEACNDDNFSMLEMKQPDLRWSLKRVQHELLSHLDPNAAEWDRNRWLKLGMILHHQGCGNDEWLELWDSWSANDERVKDDGELMYQPGLCEKEWESFGRARNVATIGTLIQWAREARKARKDRQTIDPPSGAAQSPATVRFPLRSAADLANAPPMKWLVRGMLPLEGLAALFGPSGSGKSFLMLDVAAAVSGGDAEWFGRRVTQCPVTYCALEGDAGMGKRVKAWATHHEKPLPDDLRFMTAPFDLLDDAGVAELAHLIESAGGAGGMVVLDTLNRAAPGADENSSVDMGNIIAAAKRLQSLLGGLVLLVHHTGKDATKGLRGHSSLHAALDGAIEVNATDSRREWIVAKSKDDETGAAHPFKLLIVELGDDDCGDSITSCVIVPDESVQAVKRTKLPSGGNQKIALDTLAEPLRNSFETGKDGAPEDRPCIRLDEAIALVAERMLCDQPRKKKERAKDAVKGLVARGILGAKGDWLWRV</sequence>
<dbReference type="AlphaFoldDB" id="A0A658R5J0"/>
<dbReference type="InterPro" id="IPR014819">
    <property type="entry name" value="PriCT_2"/>
</dbReference>
<comment type="caution">
    <text evidence="2">The sequence shown here is derived from an EMBL/GenBank/DDBJ whole genome shotgun (WGS) entry which is preliminary data.</text>
</comment>
<dbReference type="GO" id="GO:0016817">
    <property type="term" value="F:hydrolase activity, acting on acid anhydrides"/>
    <property type="evidence" value="ECO:0007669"/>
    <property type="project" value="InterPro"/>
</dbReference>
<gene>
    <name evidence="2" type="ORF">AWB72_05434</name>
</gene>
<proteinExistence type="predicted"/>
<evidence type="ECO:0000259" key="1">
    <source>
        <dbReference type="Pfam" id="PF08707"/>
    </source>
</evidence>
<dbReference type="Proteomes" id="UP000198263">
    <property type="component" value="Unassembled WGS sequence"/>
</dbReference>
<dbReference type="SUPFAM" id="SSF52540">
    <property type="entry name" value="P-loop containing nucleoside triphosphate hydrolases"/>
    <property type="match status" value="1"/>
</dbReference>
<feature type="domain" description="Primase C-terminal 2" evidence="1">
    <location>
        <begin position="244"/>
        <end position="329"/>
    </location>
</feature>
<evidence type="ECO:0000313" key="3">
    <source>
        <dbReference type="Proteomes" id="UP000198263"/>
    </source>
</evidence>
<dbReference type="EMBL" id="FCNV02000021">
    <property type="protein sequence ID" value="SAL51364.1"/>
    <property type="molecule type" value="Genomic_DNA"/>
</dbReference>
<accession>A0A658R5J0</accession>
<name>A0A658R5J0_9BURK</name>
<dbReference type="Pfam" id="PF13481">
    <property type="entry name" value="AAA_25"/>
    <property type="match status" value="1"/>
</dbReference>
<dbReference type="Pfam" id="PF08707">
    <property type="entry name" value="PriCT_2"/>
    <property type="match status" value="1"/>
</dbReference>
<dbReference type="InterPro" id="IPR027417">
    <property type="entry name" value="P-loop_NTPase"/>
</dbReference>
<protein>
    <recommendedName>
        <fullName evidence="1">Primase C-terminal 2 domain-containing protein</fullName>
    </recommendedName>
</protein>
<evidence type="ECO:0000313" key="2">
    <source>
        <dbReference type="EMBL" id="SAL51364.1"/>
    </source>
</evidence>
<keyword evidence="3" id="KW-1185">Reference proteome</keyword>
<dbReference type="Gene3D" id="3.40.50.300">
    <property type="entry name" value="P-loop containing nucleotide triphosphate hydrolases"/>
    <property type="match status" value="1"/>
</dbReference>
<organism evidence="2 3">
    <name type="scientific">Caballeronia concitans</name>
    <dbReference type="NCBI Taxonomy" id="1777133"/>
    <lineage>
        <taxon>Bacteria</taxon>
        <taxon>Pseudomonadati</taxon>
        <taxon>Pseudomonadota</taxon>
        <taxon>Betaproteobacteria</taxon>
        <taxon>Burkholderiales</taxon>
        <taxon>Burkholderiaceae</taxon>
        <taxon>Caballeronia</taxon>
    </lineage>
</organism>